<dbReference type="Gene3D" id="3.40.50.1820">
    <property type="entry name" value="alpha/beta hydrolase"/>
    <property type="match status" value="1"/>
</dbReference>
<dbReference type="InterPro" id="IPR029058">
    <property type="entry name" value="AB_hydrolase_fold"/>
</dbReference>
<comment type="caution">
    <text evidence="1">The sequence shown here is derived from an EMBL/GenBank/DDBJ whole genome shotgun (WGS) entry which is preliminary data.</text>
</comment>
<sequence length="97" mass="11015">MTAATFDPFDLSACENNEFCTGTTEARHFTAYGQRNDSTGLTGTRVNSDIHALLNLMYHIARHNPGRAKHWWIRLGNKDSDNALTVVGRRWEPPRSR</sequence>
<dbReference type="EMBL" id="JBGOSP010000035">
    <property type="protein sequence ID" value="MFA3842256.1"/>
    <property type="molecule type" value="Genomic_DNA"/>
</dbReference>
<accession>A0ABV4SUX5</accession>
<gene>
    <name evidence="1" type="ORF">ACEG43_39735</name>
</gene>
<proteinExistence type="predicted"/>
<evidence type="ECO:0000313" key="2">
    <source>
        <dbReference type="Proteomes" id="UP001571476"/>
    </source>
</evidence>
<reference evidence="1 2" key="1">
    <citation type="submission" date="2024-08" db="EMBL/GenBank/DDBJ databases">
        <title>Genome sequence of Streptomyces aureus CACIA-1.46HGO.</title>
        <authorList>
            <person name="Evangelista-Martinez Z."/>
        </authorList>
    </citation>
    <scope>NUCLEOTIDE SEQUENCE [LARGE SCALE GENOMIC DNA]</scope>
    <source>
        <strain evidence="1 2">CACIA-1.46HGO</strain>
    </source>
</reference>
<organism evidence="1 2">
    <name type="scientific">Streptomyces aureus</name>
    <dbReference type="NCBI Taxonomy" id="193461"/>
    <lineage>
        <taxon>Bacteria</taxon>
        <taxon>Bacillati</taxon>
        <taxon>Actinomycetota</taxon>
        <taxon>Actinomycetes</taxon>
        <taxon>Kitasatosporales</taxon>
        <taxon>Streptomycetaceae</taxon>
        <taxon>Streptomyces</taxon>
    </lineage>
</organism>
<name>A0ABV4SUX5_9ACTN</name>
<evidence type="ECO:0000313" key="1">
    <source>
        <dbReference type="EMBL" id="MFA3842256.1"/>
    </source>
</evidence>
<keyword evidence="2" id="KW-1185">Reference proteome</keyword>
<dbReference type="Proteomes" id="UP001571476">
    <property type="component" value="Unassembled WGS sequence"/>
</dbReference>
<dbReference type="RefSeq" id="WP_372566286.1">
    <property type="nucleotide sequence ID" value="NZ_JBGOSP010000035.1"/>
</dbReference>
<protein>
    <submittedName>
        <fullName evidence="1">Uncharacterized protein</fullName>
    </submittedName>
</protein>